<dbReference type="InParanoid" id="A0A2R6P7N6"/>
<proteinExistence type="inferred from homology"/>
<dbReference type="Pfam" id="PF00854">
    <property type="entry name" value="PTR2"/>
    <property type="match status" value="1"/>
</dbReference>
<feature type="transmembrane region" description="Helical" evidence="7">
    <location>
        <begin position="102"/>
        <end position="122"/>
    </location>
</feature>
<name>A0A2R6P7N6_ACTCC</name>
<evidence type="ECO:0000256" key="3">
    <source>
        <dbReference type="ARBA" id="ARBA00022692"/>
    </source>
</evidence>
<organism evidence="8 9">
    <name type="scientific">Actinidia chinensis var. chinensis</name>
    <name type="common">Chinese soft-hair kiwi</name>
    <dbReference type="NCBI Taxonomy" id="1590841"/>
    <lineage>
        <taxon>Eukaryota</taxon>
        <taxon>Viridiplantae</taxon>
        <taxon>Streptophyta</taxon>
        <taxon>Embryophyta</taxon>
        <taxon>Tracheophyta</taxon>
        <taxon>Spermatophyta</taxon>
        <taxon>Magnoliopsida</taxon>
        <taxon>eudicotyledons</taxon>
        <taxon>Gunneridae</taxon>
        <taxon>Pentapetalae</taxon>
        <taxon>asterids</taxon>
        <taxon>Ericales</taxon>
        <taxon>Actinidiaceae</taxon>
        <taxon>Actinidia</taxon>
    </lineage>
</organism>
<dbReference type="OrthoDB" id="8904098at2759"/>
<keyword evidence="5 7" id="KW-0472">Membrane</keyword>
<feature type="transmembrane region" description="Helical" evidence="7">
    <location>
        <begin position="33"/>
        <end position="52"/>
    </location>
</feature>
<keyword evidence="4 7" id="KW-1133">Transmembrane helix</keyword>
<sequence>MAGLTLAGQGWMNNLIVYMIGEYNVKSIDAAQIWNVVNGCVTMFPILGAIIADSFLGCFSVIWISSLISLLGIVLLVLSATLDSLRPPPCDNGSNLCIPPSKLQFAVVYLGMTFATIGAAGTRFTLGTMGADQFNNPKHQGSFFNWFISTLYISSAISSTVIVYVEDNVSWGLGFGLCAVANVVGLAVFMFGSRFYHHVRPQGSPFTGLARVVVAAIRKRKILLSLKSEDDYHRAHDEEATVVASTPTTTFKFLNRAALKTEGDIGPDGSITNLWKLCTLRQVEDLKTLIKLFPLWSTGIFLSTPLAIQSSLATLQALTMDRHLGPHFKIPPGSMLVFIMVSAPLTIILLDQFLYPAWQKITGQFPPPLQRIGIGHVLCVLSMAVSAVVEFRRLKTAQDVSNSIVPMSVFWLVPQLALAGIGEAFHFPGNTALFYQEFPAALKSTATAMVAMFIGIAYYLSTALVGVVRRVTGWLPNDINQGRMDHVYWVLFVVGVVNFGYYLVCAWLYKYQGQENVADQSSTSNK</sequence>
<feature type="transmembrane region" description="Helical" evidence="7">
    <location>
        <begin position="330"/>
        <end position="350"/>
    </location>
</feature>
<dbReference type="PROSITE" id="PS01022">
    <property type="entry name" value="PTR2_1"/>
    <property type="match status" value="1"/>
</dbReference>
<dbReference type="PANTHER" id="PTHR11654">
    <property type="entry name" value="OLIGOPEPTIDE TRANSPORTER-RELATED"/>
    <property type="match status" value="1"/>
</dbReference>
<dbReference type="GO" id="GO:0016020">
    <property type="term" value="C:membrane"/>
    <property type="evidence" value="ECO:0007669"/>
    <property type="project" value="UniProtKB-SubCell"/>
</dbReference>
<dbReference type="Proteomes" id="UP000241394">
    <property type="component" value="Chromosome LG28"/>
</dbReference>
<dbReference type="SUPFAM" id="SSF103473">
    <property type="entry name" value="MFS general substrate transporter"/>
    <property type="match status" value="1"/>
</dbReference>
<evidence type="ECO:0000313" key="8">
    <source>
        <dbReference type="EMBL" id="PSR86634.1"/>
    </source>
</evidence>
<comment type="subcellular location">
    <subcellularLocation>
        <location evidence="1">Membrane</location>
        <topology evidence="1">Multi-pass membrane protein</topology>
    </subcellularLocation>
</comment>
<feature type="transmembrane region" description="Helical" evidence="7">
    <location>
        <begin position="487"/>
        <end position="509"/>
    </location>
</feature>
<gene>
    <name evidence="8" type="ORF">CEY00_Acc32258</name>
</gene>
<reference evidence="9" key="2">
    <citation type="journal article" date="2018" name="BMC Genomics">
        <title>A manually annotated Actinidia chinensis var. chinensis (kiwifruit) genome highlights the challenges associated with draft genomes and gene prediction in plants.</title>
        <authorList>
            <person name="Pilkington S.M."/>
            <person name="Crowhurst R."/>
            <person name="Hilario E."/>
            <person name="Nardozza S."/>
            <person name="Fraser L."/>
            <person name="Peng Y."/>
            <person name="Gunaseelan K."/>
            <person name="Simpson R."/>
            <person name="Tahir J."/>
            <person name="Deroles S.C."/>
            <person name="Templeton K."/>
            <person name="Luo Z."/>
            <person name="Davy M."/>
            <person name="Cheng C."/>
            <person name="McNeilage M."/>
            <person name="Scaglione D."/>
            <person name="Liu Y."/>
            <person name="Zhang Q."/>
            <person name="Datson P."/>
            <person name="De Silva N."/>
            <person name="Gardiner S.E."/>
            <person name="Bassett H."/>
            <person name="Chagne D."/>
            <person name="McCallum J."/>
            <person name="Dzierzon H."/>
            <person name="Deng C."/>
            <person name="Wang Y.Y."/>
            <person name="Barron L."/>
            <person name="Manako K."/>
            <person name="Bowen J."/>
            <person name="Foster T.M."/>
            <person name="Erridge Z.A."/>
            <person name="Tiffin H."/>
            <person name="Waite C.N."/>
            <person name="Davies K.M."/>
            <person name="Grierson E.P."/>
            <person name="Laing W.A."/>
            <person name="Kirk R."/>
            <person name="Chen X."/>
            <person name="Wood M."/>
            <person name="Montefiori M."/>
            <person name="Brummell D.A."/>
            <person name="Schwinn K.E."/>
            <person name="Catanach A."/>
            <person name="Fullerton C."/>
            <person name="Li D."/>
            <person name="Meiyalaghan S."/>
            <person name="Nieuwenhuizen N."/>
            <person name="Read N."/>
            <person name="Prakash R."/>
            <person name="Hunter D."/>
            <person name="Zhang H."/>
            <person name="McKenzie M."/>
            <person name="Knabel M."/>
            <person name="Harris A."/>
            <person name="Allan A.C."/>
            <person name="Gleave A."/>
            <person name="Chen A."/>
            <person name="Janssen B.J."/>
            <person name="Plunkett B."/>
            <person name="Ampomah-Dwamena C."/>
            <person name="Voogd C."/>
            <person name="Leif D."/>
            <person name="Lafferty D."/>
            <person name="Souleyre E.J.F."/>
            <person name="Varkonyi-Gasic E."/>
            <person name="Gambi F."/>
            <person name="Hanley J."/>
            <person name="Yao J.L."/>
            <person name="Cheung J."/>
            <person name="David K.M."/>
            <person name="Warren B."/>
            <person name="Marsh K."/>
            <person name="Snowden K.C."/>
            <person name="Lin-Wang K."/>
            <person name="Brian L."/>
            <person name="Martinez-Sanchez M."/>
            <person name="Wang M."/>
            <person name="Ileperuma N."/>
            <person name="Macnee N."/>
            <person name="Campin R."/>
            <person name="McAtee P."/>
            <person name="Drummond R.S.M."/>
            <person name="Espley R.V."/>
            <person name="Ireland H.S."/>
            <person name="Wu R."/>
            <person name="Atkinson R.G."/>
            <person name="Karunairetnam S."/>
            <person name="Bulley S."/>
            <person name="Chunkath S."/>
            <person name="Hanley Z."/>
            <person name="Storey R."/>
            <person name="Thrimawithana A.H."/>
            <person name="Thomson S."/>
            <person name="David C."/>
            <person name="Testolin R."/>
            <person name="Huang H."/>
            <person name="Hellens R.P."/>
            <person name="Schaffer R.J."/>
        </authorList>
    </citation>
    <scope>NUCLEOTIDE SEQUENCE [LARGE SCALE GENOMIC DNA]</scope>
    <source>
        <strain evidence="9">cv. Red5</strain>
    </source>
</reference>
<comment type="similarity">
    <text evidence="2">Belongs to the major facilitator superfamily. Proton-dependent oligopeptide transporter (POT/PTR) (TC 2.A.17) family.</text>
</comment>
<keyword evidence="9" id="KW-1185">Reference proteome</keyword>
<dbReference type="OMA" id="PCATGSI"/>
<feature type="transmembrane region" description="Helical" evidence="7">
    <location>
        <begin position="445"/>
        <end position="467"/>
    </location>
</feature>
<comment type="similarity">
    <text evidence="6">Belongs to the major facilitator superfamily. Phosphate:H(+) symporter (TC 2.A.1.9) family.</text>
</comment>
<dbReference type="Gene3D" id="1.20.1250.20">
    <property type="entry name" value="MFS general substrate transporter like domains"/>
    <property type="match status" value="1"/>
</dbReference>
<evidence type="ECO:0000313" key="9">
    <source>
        <dbReference type="Proteomes" id="UP000241394"/>
    </source>
</evidence>
<dbReference type="CDD" id="cd17416">
    <property type="entry name" value="MFS_NPF1_2"/>
    <property type="match status" value="1"/>
</dbReference>
<dbReference type="InterPro" id="IPR000109">
    <property type="entry name" value="POT_fam"/>
</dbReference>
<accession>A0A2R6P7N6</accession>
<feature type="transmembrane region" description="Helical" evidence="7">
    <location>
        <begin position="59"/>
        <end position="82"/>
    </location>
</feature>
<comment type="caution">
    <text evidence="8">The sequence shown here is derived from an EMBL/GenBank/DDBJ whole genome shotgun (WGS) entry which is preliminary data.</text>
</comment>
<dbReference type="InterPro" id="IPR018456">
    <property type="entry name" value="PTR2_symporter_CS"/>
</dbReference>
<feature type="transmembrane region" description="Helical" evidence="7">
    <location>
        <begin position="171"/>
        <end position="192"/>
    </location>
</feature>
<dbReference type="AlphaFoldDB" id="A0A2R6P7N6"/>
<dbReference type="InterPro" id="IPR036259">
    <property type="entry name" value="MFS_trans_sf"/>
</dbReference>
<dbReference type="GO" id="GO:0022857">
    <property type="term" value="F:transmembrane transporter activity"/>
    <property type="evidence" value="ECO:0007669"/>
    <property type="project" value="InterPro"/>
</dbReference>
<feature type="transmembrane region" description="Helical" evidence="7">
    <location>
        <begin position="143"/>
        <end position="165"/>
    </location>
</feature>
<evidence type="ECO:0000256" key="1">
    <source>
        <dbReference type="ARBA" id="ARBA00004141"/>
    </source>
</evidence>
<dbReference type="EMBL" id="NKQK01000028">
    <property type="protein sequence ID" value="PSR86634.1"/>
    <property type="molecule type" value="Genomic_DNA"/>
</dbReference>
<protein>
    <submittedName>
        <fullName evidence="8">Protein NRT1/ PTR FAMILY 2.6 like</fullName>
    </submittedName>
</protein>
<reference evidence="8 9" key="1">
    <citation type="submission" date="2017-07" db="EMBL/GenBank/DDBJ databases">
        <title>An improved, manually edited Actinidia chinensis var. chinensis (kiwifruit) genome highlights the challenges associated with draft genomes and gene prediction in plants.</title>
        <authorList>
            <person name="Pilkington S."/>
            <person name="Crowhurst R."/>
            <person name="Hilario E."/>
            <person name="Nardozza S."/>
            <person name="Fraser L."/>
            <person name="Peng Y."/>
            <person name="Gunaseelan K."/>
            <person name="Simpson R."/>
            <person name="Tahir J."/>
            <person name="Deroles S."/>
            <person name="Templeton K."/>
            <person name="Luo Z."/>
            <person name="Davy M."/>
            <person name="Cheng C."/>
            <person name="Mcneilage M."/>
            <person name="Scaglione D."/>
            <person name="Liu Y."/>
            <person name="Zhang Q."/>
            <person name="Datson P."/>
            <person name="De Silva N."/>
            <person name="Gardiner S."/>
            <person name="Bassett H."/>
            <person name="Chagne D."/>
            <person name="Mccallum J."/>
            <person name="Dzierzon H."/>
            <person name="Deng C."/>
            <person name="Wang Y.-Y."/>
            <person name="Barron N."/>
            <person name="Manako K."/>
            <person name="Bowen J."/>
            <person name="Foster T."/>
            <person name="Erridge Z."/>
            <person name="Tiffin H."/>
            <person name="Waite C."/>
            <person name="Davies K."/>
            <person name="Grierson E."/>
            <person name="Laing W."/>
            <person name="Kirk R."/>
            <person name="Chen X."/>
            <person name="Wood M."/>
            <person name="Montefiori M."/>
            <person name="Brummell D."/>
            <person name="Schwinn K."/>
            <person name="Catanach A."/>
            <person name="Fullerton C."/>
            <person name="Li D."/>
            <person name="Meiyalaghan S."/>
            <person name="Nieuwenhuizen N."/>
            <person name="Read N."/>
            <person name="Prakash R."/>
            <person name="Hunter D."/>
            <person name="Zhang H."/>
            <person name="Mckenzie M."/>
            <person name="Knabel M."/>
            <person name="Harris A."/>
            <person name="Allan A."/>
            <person name="Chen A."/>
            <person name="Janssen B."/>
            <person name="Plunkett B."/>
            <person name="Dwamena C."/>
            <person name="Voogd C."/>
            <person name="Leif D."/>
            <person name="Lafferty D."/>
            <person name="Souleyre E."/>
            <person name="Varkonyi-Gasic E."/>
            <person name="Gambi F."/>
            <person name="Hanley J."/>
            <person name="Yao J.-L."/>
            <person name="Cheung J."/>
            <person name="David K."/>
            <person name="Warren B."/>
            <person name="Marsh K."/>
            <person name="Snowden K."/>
            <person name="Lin-Wang K."/>
            <person name="Brian L."/>
            <person name="Martinez-Sanchez M."/>
            <person name="Wang M."/>
            <person name="Ileperuma N."/>
            <person name="Macnee N."/>
            <person name="Campin R."/>
            <person name="Mcatee P."/>
            <person name="Drummond R."/>
            <person name="Espley R."/>
            <person name="Ireland H."/>
            <person name="Wu R."/>
            <person name="Atkinson R."/>
            <person name="Karunairetnam S."/>
            <person name="Bulley S."/>
            <person name="Chunkath S."/>
            <person name="Hanley Z."/>
            <person name="Storey R."/>
            <person name="Thrimawithana A."/>
            <person name="Thomson S."/>
            <person name="David C."/>
            <person name="Testolin R."/>
        </authorList>
    </citation>
    <scope>NUCLEOTIDE SEQUENCE [LARGE SCALE GENOMIC DNA]</scope>
    <source>
        <strain evidence="9">cv. Red5</strain>
        <tissue evidence="8">Young leaf</tissue>
    </source>
</reference>
<evidence type="ECO:0000256" key="7">
    <source>
        <dbReference type="SAM" id="Phobius"/>
    </source>
</evidence>
<evidence type="ECO:0000256" key="5">
    <source>
        <dbReference type="ARBA" id="ARBA00023136"/>
    </source>
</evidence>
<dbReference type="GO" id="GO:0006857">
    <property type="term" value="P:oligopeptide transport"/>
    <property type="evidence" value="ECO:0007669"/>
    <property type="project" value="InterPro"/>
</dbReference>
<feature type="transmembrane region" description="Helical" evidence="7">
    <location>
        <begin position="370"/>
        <end position="391"/>
    </location>
</feature>
<evidence type="ECO:0000256" key="2">
    <source>
        <dbReference type="ARBA" id="ARBA00005982"/>
    </source>
</evidence>
<dbReference type="FunCoup" id="A0A2R6P7N6">
    <property type="interactions" value="76"/>
</dbReference>
<dbReference type="Gramene" id="PSR86634">
    <property type="protein sequence ID" value="PSR86634"/>
    <property type="gene ID" value="CEY00_Acc32258"/>
</dbReference>
<feature type="transmembrane region" description="Helical" evidence="7">
    <location>
        <begin position="403"/>
        <end position="425"/>
    </location>
</feature>
<evidence type="ECO:0000256" key="4">
    <source>
        <dbReference type="ARBA" id="ARBA00022989"/>
    </source>
</evidence>
<keyword evidence="3 7" id="KW-0812">Transmembrane</keyword>
<evidence type="ECO:0000256" key="6">
    <source>
        <dbReference type="ARBA" id="ARBA00044504"/>
    </source>
</evidence>